<evidence type="ECO:0000313" key="3">
    <source>
        <dbReference type="EMBL" id="BCR05005.1"/>
    </source>
</evidence>
<reference evidence="3 4" key="1">
    <citation type="journal article" date="2016" name="C (Basel)">
        <title>Selective Growth of and Electricity Production by Marine Exoelectrogenic Bacteria in Self-Aggregated Hydrogel of Microbially Reduced Graphene Oxide.</title>
        <authorList>
            <person name="Yoshida N."/>
            <person name="Goto Y."/>
            <person name="Miyata Y."/>
        </authorList>
    </citation>
    <scope>NUCLEOTIDE SEQUENCE [LARGE SCALE GENOMIC DNA]</scope>
    <source>
        <strain evidence="3 4">NIT-T3</strain>
    </source>
</reference>
<proteinExistence type="predicted"/>
<dbReference type="Proteomes" id="UP001319827">
    <property type="component" value="Chromosome"/>
</dbReference>
<evidence type="ECO:0000313" key="4">
    <source>
        <dbReference type="Proteomes" id="UP001319827"/>
    </source>
</evidence>
<organism evidence="3 4">
    <name type="scientific">Desulfuromonas versatilis</name>
    <dbReference type="NCBI Taxonomy" id="2802975"/>
    <lineage>
        <taxon>Bacteria</taxon>
        <taxon>Pseudomonadati</taxon>
        <taxon>Thermodesulfobacteriota</taxon>
        <taxon>Desulfuromonadia</taxon>
        <taxon>Desulfuromonadales</taxon>
        <taxon>Desulfuromonadaceae</taxon>
        <taxon>Desulfuromonas</taxon>
    </lineage>
</organism>
<keyword evidence="3" id="KW-0449">Lipoprotein</keyword>
<accession>A0ABN6DYA9</accession>
<keyword evidence="1" id="KW-0732">Signal</keyword>
<dbReference type="Gene3D" id="3.40.50.10610">
    <property type="entry name" value="ABC-type transport auxiliary lipoprotein component"/>
    <property type="match status" value="1"/>
</dbReference>
<gene>
    <name evidence="3" type="ORF">DESUT3_20740</name>
</gene>
<protein>
    <submittedName>
        <fullName evidence="3">Lipoprotein</fullName>
    </submittedName>
</protein>
<feature type="domain" description="ABC-type transport auxiliary lipoprotein component" evidence="2">
    <location>
        <begin position="34"/>
        <end position="193"/>
    </location>
</feature>
<keyword evidence="4" id="KW-1185">Reference proteome</keyword>
<feature type="signal peptide" evidence="1">
    <location>
        <begin position="1"/>
        <end position="27"/>
    </location>
</feature>
<feature type="chain" id="PRO_5046178326" evidence="1">
    <location>
        <begin position="28"/>
        <end position="203"/>
    </location>
</feature>
<reference evidence="3 4" key="2">
    <citation type="journal article" date="2021" name="Int. J. Syst. Evol. Microbiol.">
        <title>Isolation and Polyphasic Characterization of Desulfuromonas versatilis sp. Nov., an Electrogenic Bacteria Capable of Versatile Metabolism Isolated from a Graphene Oxide-Reducing Enrichment Culture.</title>
        <authorList>
            <person name="Xie L."/>
            <person name="Yoshida N."/>
            <person name="Ishii S."/>
            <person name="Meng L."/>
        </authorList>
    </citation>
    <scope>NUCLEOTIDE SEQUENCE [LARGE SCALE GENOMIC DNA]</scope>
    <source>
        <strain evidence="3 4">NIT-T3</strain>
    </source>
</reference>
<sequence>MRNKGYTFAICRSLAVLTLCFTGCASKSPGLHYYSLAPLIEVAAESKGDGLSVEVGPIKLPQALNREQIVTRSNANLVIVNTSHRWAAPLEKDLAAVMIQNLAGALGTARVAGFGQTPLGSADYRVLLDFQQFGGILGDSAILRSTWTIIAPGKKQVLAVRQSNLTESLTGDEVEALVAGLSRLLENLSREIALEISRLAGES</sequence>
<dbReference type="EMBL" id="AP024355">
    <property type="protein sequence ID" value="BCR05005.1"/>
    <property type="molecule type" value="Genomic_DNA"/>
</dbReference>
<evidence type="ECO:0000256" key="1">
    <source>
        <dbReference type="SAM" id="SignalP"/>
    </source>
</evidence>
<evidence type="ECO:0000259" key="2">
    <source>
        <dbReference type="Pfam" id="PF03886"/>
    </source>
</evidence>
<dbReference type="InterPro" id="IPR005586">
    <property type="entry name" value="ABC_trans_aux"/>
</dbReference>
<name>A0ABN6DYA9_9BACT</name>
<dbReference type="RefSeq" id="WP_221248442.1">
    <property type="nucleotide sequence ID" value="NZ_AP024355.1"/>
</dbReference>
<dbReference type="Pfam" id="PF03886">
    <property type="entry name" value="ABC_trans_aux"/>
    <property type="match status" value="1"/>
</dbReference>
<dbReference type="SUPFAM" id="SSF159594">
    <property type="entry name" value="XCC0632-like"/>
    <property type="match status" value="1"/>
</dbReference>